<evidence type="ECO:0000256" key="1">
    <source>
        <dbReference type="SAM" id="Phobius"/>
    </source>
</evidence>
<evidence type="ECO:0000313" key="3">
    <source>
        <dbReference type="EMBL" id="MFD2802321.1"/>
    </source>
</evidence>
<keyword evidence="1" id="KW-0812">Transmembrane</keyword>
<organism evidence="3 4">
    <name type="scientific">Prauserella oleivorans</name>
    <dbReference type="NCBI Taxonomy" id="1478153"/>
    <lineage>
        <taxon>Bacteria</taxon>
        <taxon>Bacillati</taxon>
        <taxon>Actinomycetota</taxon>
        <taxon>Actinomycetes</taxon>
        <taxon>Pseudonocardiales</taxon>
        <taxon>Pseudonocardiaceae</taxon>
        <taxon>Prauserella</taxon>
    </lineage>
</organism>
<proteinExistence type="predicted"/>
<keyword evidence="1" id="KW-1133">Transmembrane helix</keyword>
<accession>A0ABW5WFS2</accession>
<sequence>MDQPWIRASDADRDRVVATLRRHVGDGRLSLDEFSERAASAYRARTRDELNELMRDLPPLDPPAPRSMPLRRMPMLIWIFLAALLGAALLTAADITAMGQMMGAMCQ</sequence>
<comment type="caution">
    <text evidence="3">The sequence shown here is derived from an EMBL/GenBank/DDBJ whole genome shotgun (WGS) entry which is preliminary data.</text>
</comment>
<reference evidence="4" key="1">
    <citation type="journal article" date="2019" name="Int. J. Syst. Evol. Microbiol.">
        <title>The Global Catalogue of Microorganisms (GCM) 10K type strain sequencing project: providing services to taxonomists for standard genome sequencing and annotation.</title>
        <authorList>
            <consortium name="The Broad Institute Genomics Platform"/>
            <consortium name="The Broad Institute Genome Sequencing Center for Infectious Disease"/>
            <person name="Wu L."/>
            <person name="Ma J."/>
        </authorList>
    </citation>
    <scope>NUCLEOTIDE SEQUENCE [LARGE SCALE GENOMIC DNA]</scope>
    <source>
        <strain evidence="4">IBRC-M 10906</strain>
    </source>
</reference>
<dbReference type="RefSeq" id="WP_377394589.1">
    <property type="nucleotide sequence ID" value="NZ_JBHSAN010000053.1"/>
</dbReference>
<gene>
    <name evidence="3" type="ORF">ACFS2C_23305</name>
</gene>
<protein>
    <submittedName>
        <fullName evidence="3">DUF1707 domain-containing protein</fullName>
    </submittedName>
</protein>
<evidence type="ECO:0000313" key="4">
    <source>
        <dbReference type="Proteomes" id="UP001597478"/>
    </source>
</evidence>
<dbReference type="EMBL" id="JBHUOF010000047">
    <property type="protein sequence ID" value="MFD2802321.1"/>
    <property type="molecule type" value="Genomic_DNA"/>
</dbReference>
<keyword evidence="4" id="KW-1185">Reference proteome</keyword>
<dbReference type="InterPro" id="IPR012551">
    <property type="entry name" value="DUF1707_SHOCT-like"/>
</dbReference>
<keyword evidence="1" id="KW-0472">Membrane</keyword>
<name>A0ABW5WFS2_9PSEU</name>
<dbReference type="Proteomes" id="UP001597478">
    <property type="component" value="Unassembled WGS sequence"/>
</dbReference>
<dbReference type="PANTHER" id="PTHR40763:SF4">
    <property type="entry name" value="DUF1707 DOMAIN-CONTAINING PROTEIN"/>
    <property type="match status" value="1"/>
</dbReference>
<feature type="transmembrane region" description="Helical" evidence="1">
    <location>
        <begin position="75"/>
        <end position="93"/>
    </location>
</feature>
<dbReference type="PANTHER" id="PTHR40763">
    <property type="entry name" value="MEMBRANE PROTEIN-RELATED"/>
    <property type="match status" value="1"/>
</dbReference>
<dbReference type="Pfam" id="PF08044">
    <property type="entry name" value="DUF1707"/>
    <property type="match status" value="1"/>
</dbReference>
<feature type="domain" description="DUF1707" evidence="2">
    <location>
        <begin position="6"/>
        <end position="58"/>
    </location>
</feature>
<evidence type="ECO:0000259" key="2">
    <source>
        <dbReference type="Pfam" id="PF08044"/>
    </source>
</evidence>